<feature type="domain" description="Flavodoxin" evidence="1">
    <location>
        <begin position="8"/>
        <end position="130"/>
    </location>
</feature>
<dbReference type="Proteomes" id="UP000292886">
    <property type="component" value="Chromosome"/>
</dbReference>
<dbReference type="SUPFAM" id="SSF52218">
    <property type="entry name" value="Flavoproteins"/>
    <property type="match status" value="1"/>
</dbReference>
<dbReference type="InterPro" id="IPR026816">
    <property type="entry name" value="Flavodoxin_dom"/>
</dbReference>
<sequence length="178" mass="20509">MTRKKIAVIYKAKIGMTKQYATWIAEAFKADLLELSEIEQFGMLKYDLVIFGGAISAGTIRGINDLMKRAYRELVIFTVGMTPPSDLDHHALLERNIPADRRTKTPVFHFHGGFDCKMLGFFERTILVPIKSFILKLKPTHKLTADERAFLKYYDKQVDLCKWKSILPLLEYVHEKVA</sequence>
<dbReference type="PANTHER" id="PTHR38030:SF2">
    <property type="entry name" value="PROTOPORPHYRINOGEN IX DEHYDROGENASE [QUINONE]"/>
    <property type="match status" value="1"/>
</dbReference>
<name>A0A4P6YVR6_9LACO</name>
<dbReference type="RefSeq" id="WP_133363920.1">
    <property type="nucleotide sequence ID" value="NZ_CP037940.1"/>
</dbReference>
<dbReference type="Gene3D" id="3.40.50.360">
    <property type="match status" value="1"/>
</dbReference>
<evidence type="ECO:0000313" key="2">
    <source>
        <dbReference type="EMBL" id="QBO36843.1"/>
    </source>
</evidence>
<dbReference type="InterPro" id="IPR029039">
    <property type="entry name" value="Flavoprotein-like_sf"/>
</dbReference>
<dbReference type="KEGG" id="wei:EQG49_10515"/>
<organism evidence="2 3">
    <name type="scientific">Periweissella cryptocerci</name>
    <dbReference type="NCBI Taxonomy" id="2506420"/>
    <lineage>
        <taxon>Bacteria</taxon>
        <taxon>Bacillati</taxon>
        <taxon>Bacillota</taxon>
        <taxon>Bacilli</taxon>
        <taxon>Lactobacillales</taxon>
        <taxon>Lactobacillaceae</taxon>
        <taxon>Periweissella</taxon>
    </lineage>
</organism>
<proteinExistence type="predicted"/>
<dbReference type="GO" id="GO:0010181">
    <property type="term" value="F:FMN binding"/>
    <property type="evidence" value="ECO:0007669"/>
    <property type="project" value="TreeGrafter"/>
</dbReference>
<dbReference type="OrthoDB" id="2146857at2"/>
<gene>
    <name evidence="2" type="ORF">EQG49_10515</name>
</gene>
<dbReference type="PANTHER" id="PTHR38030">
    <property type="entry name" value="PROTOPORPHYRINOGEN IX DEHYDROGENASE [MENAQUINONE]"/>
    <property type="match status" value="1"/>
</dbReference>
<accession>A0A4P6YVR6</accession>
<dbReference type="GO" id="GO:0006783">
    <property type="term" value="P:heme biosynthetic process"/>
    <property type="evidence" value="ECO:0007669"/>
    <property type="project" value="TreeGrafter"/>
</dbReference>
<dbReference type="EMBL" id="CP037940">
    <property type="protein sequence ID" value="QBO36843.1"/>
    <property type="molecule type" value="Genomic_DNA"/>
</dbReference>
<dbReference type="Pfam" id="PF12724">
    <property type="entry name" value="Flavodoxin_5"/>
    <property type="match status" value="1"/>
</dbReference>
<keyword evidence="3" id="KW-1185">Reference proteome</keyword>
<dbReference type="GO" id="GO:0070819">
    <property type="term" value="F:menaquinone-dependent protoporphyrinogen oxidase activity"/>
    <property type="evidence" value="ECO:0007669"/>
    <property type="project" value="TreeGrafter"/>
</dbReference>
<dbReference type="InterPro" id="IPR052200">
    <property type="entry name" value="Protoporphyrinogen_IX_DH"/>
</dbReference>
<reference evidence="3" key="1">
    <citation type="submission" date="2019-03" db="EMBL/GenBank/DDBJ databases">
        <title>Weissella sp. 26KH-42 Genome sequencing.</title>
        <authorList>
            <person name="Heo J."/>
            <person name="Kim S.-J."/>
            <person name="Kim J.-S."/>
            <person name="Hong S.-B."/>
            <person name="Kwon S.-W."/>
        </authorList>
    </citation>
    <scope>NUCLEOTIDE SEQUENCE [LARGE SCALE GENOMIC DNA]</scope>
    <source>
        <strain evidence="3">26KH-42</strain>
    </source>
</reference>
<evidence type="ECO:0000259" key="1">
    <source>
        <dbReference type="Pfam" id="PF12724"/>
    </source>
</evidence>
<protein>
    <submittedName>
        <fullName evidence="2">Flavodoxin</fullName>
    </submittedName>
</protein>
<dbReference type="AlphaFoldDB" id="A0A4P6YVR6"/>
<evidence type="ECO:0000313" key="3">
    <source>
        <dbReference type="Proteomes" id="UP000292886"/>
    </source>
</evidence>